<feature type="chain" id="PRO_5030583615" description="Alpha 1,4-glycosyltransferase domain-containing protein" evidence="2">
    <location>
        <begin position="26"/>
        <end position="375"/>
    </location>
</feature>
<organism evidence="3">
    <name type="scientific">Lotharella globosa</name>
    <dbReference type="NCBI Taxonomy" id="91324"/>
    <lineage>
        <taxon>Eukaryota</taxon>
        <taxon>Sar</taxon>
        <taxon>Rhizaria</taxon>
        <taxon>Cercozoa</taxon>
        <taxon>Chlorarachniophyceae</taxon>
        <taxon>Lotharella</taxon>
    </lineage>
</organism>
<sequence length="375" mass="41898">MTARSTILAFAGCAVALVLLKWATSSPPKTYCHVDDPDNDIDITAWQPPDDPRPIPPGSWGSVLTTPAKLEKLRDAGKLPVLESGVPKVIHQTWPSRDTSGVAAHYRKWSASWGACHPDWLHVLWDDCDIRRLFAKHLPDFLPVYDAYPNPVQRADIFRCLVLKEYGGLYADMDYECTGGVDGPTGLNPPQDSPQGACKVFIVNSPDPEHDGVLQNAFMASVPEHPYWTAVFDLAVERRSTLSGRIWGEIPIQNTGPGLVSDAYTMLPEGEVKTAVCGLNNTEFSGQALGQAPNAIHRNAGSWCACRFPAINWACWKKCKEKKKTYVPSMYRDLTRYKRSIDKGEKLSDKDQATWDQYGHLFQSYYDKYGEFEDI</sequence>
<dbReference type="InterPro" id="IPR051706">
    <property type="entry name" value="Glycosyltransferase_domain"/>
</dbReference>
<dbReference type="Pfam" id="PF04488">
    <property type="entry name" value="Gly_transf_sug"/>
    <property type="match status" value="1"/>
</dbReference>
<protein>
    <recommendedName>
        <fullName evidence="4">Alpha 1,4-glycosyltransferase domain-containing protein</fullName>
    </recommendedName>
</protein>
<dbReference type="AlphaFoldDB" id="A0A7S4DU16"/>
<evidence type="ECO:0000256" key="1">
    <source>
        <dbReference type="ARBA" id="ARBA00022679"/>
    </source>
</evidence>
<keyword evidence="1" id="KW-0808">Transferase</keyword>
<dbReference type="EMBL" id="HBIV01030575">
    <property type="protein sequence ID" value="CAE0670190.1"/>
    <property type="molecule type" value="Transcribed_RNA"/>
</dbReference>
<evidence type="ECO:0000313" key="3">
    <source>
        <dbReference type="EMBL" id="CAE0670190.1"/>
    </source>
</evidence>
<proteinExistence type="predicted"/>
<dbReference type="InterPro" id="IPR029044">
    <property type="entry name" value="Nucleotide-diphossugar_trans"/>
</dbReference>
<feature type="signal peptide" evidence="2">
    <location>
        <begin position="1"/>
        <end position="25"/>
    </location>
</feature>
<evidence type="ECO:0008006" key="4">
    <source>
        <dbReference type="Google" id="ProtNLM"/>
    </source>
</evidence>
<accession>A0A7S4DU16</accession>
<evidence type="ECO:0000256" key="2">
    <source>
        <dbReference type="SAM" id="SignalP"/>
    </source>
</evidence>
<gene>
    <name evidence="3" type="ORF">LGLO00237_LOCUS21827</name>
</gene>
<dbReference type="PANTHER" id="PTHR32385:SF15">
    <property type="entry name" value="INOSITOL PHOSPHOCERAMIDE MANNOSYLTRANSFERASE 1"/>
    <property type="match status" value="1"/>
</dbReference>
<dbReference type="Gene3D" id="3.90.550.20">
    <property type="match status" value="1"/>
</dbReference>
<name>A0A7S4DU16_9EUKA</name>
<dbReference type="PANTHER" id="PTHR32385">
    <property type="entry name" value="MANNOSYL PHOSPHORYLINOSITOL CERAMIDE SYNTHASE"/>
    <property type="match status" value="1"/>
</dbReference>
<dbReference type="GO" id="GO:0016020">
    <property type="term" value="C:membrane"/>
    <property type="evidence" value="ECO:0007669"/>
    <property type="project" value="GOC"/>
</dbReference>
<dbReference type="GO" id="GO:0051999">
    <property type="term" value="P:mannosyl-inositol phosphorylceramide biosynthetic process"/>
    <property type="evidence" value="ECO:0007669"/>
    <property type="project" value="TreeGrafter"/>
</dbReference>
<reference evidence="3" key="1">
    <citation type="submission" date="2021-01" db="EMBL/GenBank/DDBJ databases">
        <authorList>
            <person name="Corre E."/>
            <person name="Pelletier E."/>
            <person name="Niang G."/>
            <person name="Scheremetjew M."/>
            <person name="Finn R."/>
            <person name="Kale V."/>
            <person name="Holt S."/>
            <person name="Cochrane G."/>
            <person name="Meng A."/>
            <person name="Brown T."/>
            <person name="Cohen L."/>
        </authorList>
    </citation>
    <scope>NUCLEOTIDE SEQUENCE</scope>
    <source>
        <strain evidence="3">CCCM811</strain>
    </source>
</reference>
<keyword evidence="2" id="KW-0732">Signal</keyword>
<dbReference type="InterPro" id="IPR007577">
    <property type="entry name" value="GlycoTrfase_DXD_sugar-bd_CS"/>
</dbReference>
<dbReference type="GO" id="GO:0000030">
    <property type="term" value="F:mannosyltransferase activity"/>
    <property type="evidence" value="ECO:0007669"/>
    <property type="project" value="TreeGrafter"/>
</dbReference>
<dbReference type="SUPFAM" id="SSF53448">
    <property type="entry name" value="Nucleotide-diphospho-sugar transferases"/>
    <property type="match status" value="1"/>
</dbReference>